<dbReference type="Proteomes" id="UP001477443">
    <property type="component" value="Chromosome"/>
</dbReference>
<evidence type="ECO:0008006" key="4">
    <source>
        <dbReference type="Google" id="ProtNLM"/>
    </source>
</evidence>
<dbReference type="NCBIfam" id="NF045996">
    <property type="entry name" value="MAG0920_fam"/>
    <property type="match status" value="1"/>
</dbReference>
<reference evidence="2" key="1">
    <citation type="submission" date="2024-03" db="EMBL/GenBank/DDBJ databases">
        <title>Complete genome sequence of Mycoplasma felifaucium Z921 isolated from the trachea of a cheetah.</title>
        <authorList>
            <person name="Spergser J."/>
        </authorList>
    </citation>
    <scope>NUCLEOTIDE SEQUENCE [LARGE SCALE GENOMIC DNA]</scope>
    <source>
        <strain evidence="2">Z921</strain>
    </source>
</reference>
<evidence type="ECO:0000313" key="3">
    <source>
        <dbReference type="Proteomes" id="UP001477443"/>
    </source>
</evidence>
<keyword evidence="1" id="KW-1133">Transmembrane helix</keyword>
<dbReference type="EMBL" id="CP148067">
    <property type="protein sequence ID" value="WXL29132.1"/>
    <property type="molecule type" value="Genomic_DNA"/>
</dbReference>
<feature type="transmembrane region" description="Helical" evidence="1">
    <location>
        <begin position="12"/>
        <end position="31"/>
    </location>
</feature>
<keyword evidence="3" id="KW-1185">Reference proteome</keyword>
<name>A0ABZ2RQ72_9BACT</name>
<feature type="transmembrane region" description="Helical" evidence="1">
    <location>
        <begin position="103"/>
        <end position="122"/>
    </location>
</feature>
<dbReference type="RefSeq" id="WP_027334938.1">
    <property type="nucleotide sequence ID" value="NZ_CP148067.1"/>
</dbReference>
<keyword evidence="1" id="KW-0812">Transmembrane</keyword>
<keyword evidence="1" id="KW-0472">Membrane</keyword>
<gene>
    <name evidence="2" type="ORF">WG617_00555</name>
</gene>
<evidence type="ECO:0000313" key="2">
    <source>
        <dbReference type="EMBL" id="WXL29132.1"/>
    </source>
</evidence>
<accession>A0ABZ2RQ72</accession>
<proteinExistence type="predicted"/>
<evidence type="ECO:0000256" key="1">
    <source>
        <dbReference type="SAM" id="Phobius"/>
    </source>
</evidence>
<protein>
    <recommendedName>
        <fullName evidence="4">Transmembrane protein</fullName>
    </recommendedName>
</protein>
<sequence length="235" mass="28687">MNSFSIYDFTIRALFMLIIATIITLSIWLFWRPIQWKYKISGSQSYITELYRIQNIKVNTTVLNYFYNRLKITISIFLGIITIGSLFQIPLFVMNLIKYKKYYYLWIMLLAFNYLWYLINIFKYRTTLKDFKQAIRINNIQPDDRLIENISKEQYNHSFQVNFSKNNCFVNVDSKTKIKYNFWISRISKRVPKRNMKIYWKLIINVQDLFLKTSKQYYMINYGSFYKELKNAGWI</sequence>
<organism evidence="2 3">
    <name type="scientific">Mycoplasmopsis felifaucium</name>
    <dbReference type="NCBI Taxonomy" id="35768"/>
    <lineage>
        <taxon>Bacteria</taxon>
        <taxon>Bacillati</taxon>
        <taxon>Mycoplasmatota</taxon>
        <taxon>Mycoplasmoidales</taxon>
        <taxon>Metamycoplasmataceae</taxon>
        <taxon>Mycoplasmopsis</taxon>
    </lineage>
</organism>
<feature type="transmembrane region" description="Helical" evidence="1">
    <location>
        <begin position="76"/>
        <end position="97"/>
    </location>
</feature>